<proteinExistence type="inferred from homology"/>
<dbReference type="PANTHER" id="PTHR33091">
    <property type="entry name" value="PROTEIN, PUTATIVE, EXPRESSED-RELATED"/>
    <property type="match status" value="1"/>
</dbReference>
<dbReference type="InterPro" id="IPR000864">
    <property type="entry name" value="Prot_inh_pot1"/>
</dbReference>
<dbReference type="Proteomes" id="UP000663860">
    <property type="component" value="Unassembled WGS sequence"/>
</dbReference>
<evidence type="ECO:0000313" key="5">
    <source>
        <dbReference type="EMBL" id="CAF1193014.1"/>
    </source>
</evidence>
<dbReference type="Proteomes" id="UP000663868">
    <property type="component" value="Unassembled WGS sequence"/>
</dbReference>
<organism evidence="5 7">
    <name type="scientific">Adineta steineri</name>
    <dbReference type="NCBI Taxonomy" id="433720"/>
    <lineage>
        <taxon>Eukaryota</taxon>
        <taxon>Metazoa</taxon>
        <taxon>Spiralia</taxon>
        <taxon>Gnathifera</taxon>
        <taxon>Rotifera</taxon>
        <taxon>Eurotatoria</taxon>
        <taxon>Bdelloidea</taxon>
        <taxon>Adinetida</taxon>
        <taxon>Adinetidae</taxon>
        <taxon>Adineta</taxon>
    </lineage>
</organism>
<evidence type="ECO:0000313" key="7">
    <source>
        <dbReference type="Proteomes" id="UP000663860"/>
    </source>
</evidence>
<reference evidence="5" key="1">
    <citation type="submission" date="2021-02" db="EMBL/GenBank/DDBJ databases">
        <authorList>
            <person name="Nowell W R."/>
        </authorList>
    </citation>
    <scope>NUCLEOTIDE SEQUENCE</scope>
</reference>
<evidence type="ECO:0000313" key="6">
    <source>
        <dbReference type="EMBL" id="CAF3638616.1"/>
    </source>
</evidence>
<keyword evidence="3" id="KW-0722">Serine protease inhibitor</keyword>
<protein>
    <submittedName>
        <fullName evidence="5">Uncharacterized protein</fullName>
    </submittedName>
</protein>
<dbReference type="AlphaFoldDB" id="A0A814VML6"/>
<sequence>MKFLYLIILLINTLYINGFSEYADDDDDDDRTLTLHGQIINLHKHHISIEPGSHLIIELHDISVTDQLSTKIAQQTINAYVFPITFSVNYEPNEVVHNHLYVLYASIVNNRNEVTFSSERRNEVKLLGSGRTTFVDVPVIGVTTSDNDVISYVKLQEWPELLGRKGEEAVRIIKRQTGLEEVFVATKDTHVSKDLRYDRVCVYVDDYGIVSQIPRNG</sequence>
<evidence type="ECO:0000256" key="1">
    <source>
        <dbReference type="ARBA" id="ARBA00008210"/>
    </source>
</evidence>
<keyword evidence="2" id="KW-0646">Protease inhibitor</keyword>
<comment type="caution">
    <text evidence="5">The sequence shown here is derived from an EMBL/GenBank/DDBJ whole genome shotgun (WGS) entry which is preliminary data.</text>
</comment>
<comment type="similarity">
    <text evidence="1">Belongs to the protease inhibitor I13 (potato type I serine protease inhibitor) family.</text>
</comment>
<dbReference type="PROSITE" id="PS00285">
    <property type="entry name" value="POTATO_INHIBITOR"/>
    <property type="match status" value="1"/>
</dbReference>
<evidence type="ECO:0000256" key="4">
    <source>
        <dbReference type="SAM" id="SignalP"/>
    </source>
</evidence>
<dbReference type="InterPro" id="IPR036354">
    <property type="entry name" value="Prot_inh_pot1_sf"/>
</dbReference>
<dbReference type="GO" id="GO:0004867">
    <property type="term" value="F:serine-type endopeptidase inhibitor activity"/>
    <property type="evidence" value="ECO:0007669"/>
    <property type="project" value="UniProtKB-KW"/>
</dbReference>
<evidence type="ECO:0000256" key="2">
    <source>
        <dbReference type="ARBA" id="ARBA00022690"/>
    </source>
</evidence>
<dbReference type="EMBL" id="CAJOBB010000282">
    <property type="protein sequence ID" value="CAF3638616.1"/>
    <property type="molecule type" value="Genomic_DNA"/>
</dbReference>
<dbReference type="Pfam" id="PF09619">
    <property type="entry name" value="YscW"/>
    <property type="match status" value="1"/>
</dbReference>
<feature type="signal peptide" evidence="4">
    <location>
        <begin position="1"/>
        <end position="18"/>
    </location>
</feature>
<dbReference type="PANTHER" id="PTHR33091:SF29">
    <property type="entry name" value="SUBTILISIN INHIBITOR 1"/>
    <property type="match status" value="1"/>
</dbReference>
<evidence type="ECO:0000256" key="3">
    <source>
        <dbReference type="ARBA" id="ARBA00022900"/>
    </source>
</evidence>
<feature type="chain" id="PRO_5035603303" evidence="4">
    <location>
        <begin position="19"/>
        <end position="217"/>
    </location>
</feature>
<dbReference type="InterPro" id="IPR039366">
    <property type="entry name" value="Pilotin"/>
</dbReference>
<dbReference type="SUPFAM" id="SSF54654">
    <property type="entry name" value="CI-2 family of serine protease inhibitors"/>
    <property type="match status" value="1"/>
</dbReference>
<name>A0A814VML6_9BILA</name>
<dbReference type="Gene3D" id="3.30.10.10">
    <property type="entry name" value="Trypsin Inhibitor V, subunit A"/>
    <property type="match status" value="1"/>
</dbReference>
<dbReference type="EMBL" id="CAJNOE010000395">
    <property type="protein sequence ID" value="CAF1193014.1"/>
    <property type="molecule type" value="Genomic_DNA"/>
</dbReference>
<accession>A0A814VML6</accession>
<dbReference type="Pfam" id="PF00280">
    <property type="entry name" value="potato_inhibit"/>
    <property type="match status" value="1"/>
</dbReference>
<dbReference type="GO" id="GO:0009611">
    <property type="term" value="P:response to wounding"/>
    <property type="evidence" value="ECO:0007669"/>
    <property type="project" value="InterPro"/>
</dbReference>
<keyword evidence="4" id="KW-0732">Signal</keyword>
<gene>
    <name evidence="5" type="ORF">IZO911_LOCUS28156</name>
    <name evidence="6" type="ORF">KXQ929_LOCUS7064</name>
</gene>